<dbReference type="GO" id="GO:0008745">
    <property type="term" value="F:N-acetylmuramoyl-L-alanine amidase activity"/>
    <property type="evidence" value="ECO:0007669"/>
    <property type="project" value="InterPro"/>
</dbReference>
<dbReference type="RefSeq" id="WP_119864658.1">
    <property type="nucleotide sequence ID" value="NZ_CP016786.1"/>
</dbReference>
<dbReference type="PANTHER" id="PTHR30404">
    <property type="entry name" value="N-ACETYLMURAMOYL-L-ALANINE AMIDASE"/>
    <property type="match status" value="1"/>
</dbReference>
<protein>
    <recommendedName>
        <fullName evidence="3">MurNAc-LAA domain-containing protein</fullName>
    </recommendedName>
</protein>
<dbReference type="GO" id="GO:0030288">
    <property type="term" value="C:outer membrane-bounded periplasmic space"/>
    <property type="evidence" value="ECO:0007669"/>
    <property type="project" value="TreeGrafter"/>
</dbReference>
<keyword evidence="2" id="KW-0961">Cell wall biogenesis/degradation</keyword>
<dbReference type="InterPro" id="IPR002508">
    <property type="entry name" value="MurNAc-LAA_cat"/>
</dbReference>
<dbReference type="SUPFAM" id="SSF53187">
    <property type="entry name" value="Zn-dependent exopeptidases"/>
    <property type="match status" value="1"/>
</dbReference>
<evidence type="ECO:0000313" key="5">
    <source>
        <dbReference type="Proteomes" id="UP000264883"/>
    </source>
</evidence>
<dbReference type="Proteomes" id="UP000264883">
    <property type="component" value="Chromosome"/>
</dbReference>
<keyword evidence="5" id="KW-1185">Reference proteome</keyword>
<dbReference type="Pfam" id="PF08460">
    <property type="entry name" value="SH3_5"/>
    <property type="match status" value="1"/>
</dbReference>
<organism evidence="4 5">
    <name type="scientific">Clostridium isatidis</name>
    <dbReference type="NCBI Taxonomy" id="182773"/>
    <lineage>
        <taxon>Bacteria</taxon>
        <taxon>Bacillati</taxon>
        <taxon>Bacillota</taxon>
        <taxon>Clostridia</taxon>
        <taxon>Eubacteriales</taxon>
        <taxon>Clostridiaceae</taxon>
        <taxon>Clostridium</taxon>
    </lineage>
</organism>
<dbReference type="InterPro" id="IPR003646">
    <property type="entry name" value="SH3-like_bac-type"/>
</dbReference>
<feature type="domain" description="MurNAc-LAA" evidence="3">
    <location>
        <begin position="66"/>
        <end position="177"/>
    </location>
</feature>
<dbReference type="PANTHER" id="PTHR30404:SF8">
    <property type="entry name" value="AUTOLYSIN PH-RELATED"/>
    <property type="match status" value="1"/>
</dbReference>
<dbReference type="GO" id="GO:0009253">
    <property type="term" value="P:peptidoglycan catabolic process"/>
    <property type="evidence" value="ECO:0007669"/>
    <property type="project" value="InterPro"/>
</dbReference>
<name>A0A343JAG3_9CLOT</name>
<proteinExistence type="predicted"/>
<dbReference type="AlphaFoldDB" id="A0A343JAG3"/>
<evidence type="ECO:0000256" key="2">
    <source>
        <dbReference type="ARBA" id="ARBA00023316"/>
    </source>
</evidence>
<evidence type="ECO:0000313" key="4">
    <source>
        <dbReference type="EMBL" id="ASW42521.1"/>
    </source>
</evidence>
<evidence type="ECO:0000259" key="3">
    <source>
        <dbReference type="SMART" id="SM00646"/>
    </source>
</evidence>
<keyword evidence="1" id="KW-0378">Hydrolase</keyword>
<dbReference type="GO" id="GO:0071555">
    <property type="term" value="P:cell wall organization"/>
    <property type="evidence" value="ECO:0007669"/>
    <property type="project" value="UniProtKB-KW"/>
</dbReference>
<accession>A0A343JAG3</accession>
<dbReference type="Gene3D" id="3.40.630.40">
    <property type="entry name" value="Zn-dependent exopeptidases"/>
    <property type="match status" value="1"/>
</dbReference>
<dbReference type="OrthoDB" id="5344211at2"/>
<dbReference type="SMART" id="SM00646">
    <property type="entry name" value="Ami_3"/>
    <property type="match status" value="1"/>
</dbReference>
<gene>
    <name evidence="4" type="ORF">BEN51_03215</name>
</gene>
<reference evidence="4 5" key="1">
    <citation type="submission" date="2016-08" db="EMBL/GenBank/DDBJ databases">
        <title>Complete Genome Sequence Of The Indigo Reducing Clostridium isatidis DSM15098.</title>
        <authorList>
            <person name="Little G.T."/>
            <person name="Minton N.P."/>
        </authorList>
    </citation>
    <scope>NUCLEOTIDE SEQUENCE [LARGE SCALE GENOMIC DNA]</scope>
    <source>
        <strain evidence="4 5">DSM 15098</strain>
    </source>
</reference>
<evidence type="ECO:0000256" key="1">
    <source>
        <dbReference type="ARBA" id="ARBA00022801"/>
    </source>
</evidence>
<dbReference type="Gene3D" id="2.30.30.40">
    <property type="entry name" value="SH3 Domains"/>
    <property type="match status" value="1"/>
</dbReference>
<dbReference type="KEGG" id="cia:BEN51_03215"/>
<dbReference type="EMBL" id="CP016786">
    <property type="protein sequence ID" value="ASW42521.1"/>
    <property type="molecule type" value="Genomic_DNA"/>
</dbReference>
<dbReference type="InterPro" id="IPR050695">
    <property type="entry name" value="N-acetylmuramoyl_amidase_3"/>
</dbReference>
<dbReference type="CDD" id="cd02696">
    <property type="entry name" value="MurNAc-LAA"/>
    <property type="match status" value="1"/>
</dbReference>
<sequence length="344" mass="38792">MKIGIDMGHCLTGYDTSARGVFVESEYNRIVGKKVIQKLKEKGHTVINCTIDGGVSSMYDSLARRVKIANENNVDIFCSIHFNAGGGEGTETYLANPSAFINQEYYKKNYAIAKSINDKVAASCGFVNRGVKHEDFYVIYHTKAIAVLVEVCFCDSKSDFAKLDTDKVAIAICEGLTGEDYSVKIPKVETTDNLYRVRKSWSDVKSQIGAYRILENAKKECDSRSGYSVFDKNGVKVYPIAKAENPKNETIPNSSNSKEKIIKEYSEKGLFTCTVDAINFRNKPYVGSDNPIQGQYYRGEQVYYDYVVITDKYVWISWISAITGVRRYMPITDRIKNEKWGYVV</sequence>
<dbReference type="Pfam" id="PF01520">
    <property type="entry name" value="Amidase_3"/>
    <property type="match status" value="1"/>
</dbReference>